<protein>
    <recommendedName>
        <fullName evidence="2">Thiamine-binding protein domain-containing protein</fullName>
    </recommendedName>
</protein>
<feature type="domain" description="Thiamine-binding protein" evidence="2">
    <location>
        <begin position="6"/>
        <end position="95"/>
    </location>
</feature>
<keyword evidence="4" id="KW-1185">Reference proteome</keyword>
<evidence type="ECO:0000259" key="2">
    <source>
        <dbReference type="Pfam" id="PF01910"/>
    </source>
</evidence>
<dbReference type="HOGENOM" id="CLU_137479_1_2_0"/>
<dbReference type="SUPFAM" id="SSF89957">
    <property type="entry name" value="MTH1187/YkoF-like"/>
    <property type="match status" value="1"/>
</dbReference>
<dbReference type="OrthoDB" id="5886358at2"/>
<sequence length="105" mass="11764">MSVLMGISIFPVDKGESLSSFVARAVETIQKSNYPYIVTPMETVVETESIEEALRLAEECFKALEVDCNRIIVNIKIDYRKGKSGRIKGKVESVQKKINQPLNTV</sequence>
<comment type="similarity">
    <text evidence="1">Belongs to the UPF0045 family.</text>
</comment>
<evidence type="ECO:0000313" key="4">
    <source>
        <dbReference type="Proteomes" id="UP000028481"/>
    </source>
</evidence>
<dbReference type="InterPro" id="IPR002767">
    <property type="entry name" value="Thiamine_BP"/>
</dbReference>
<dbReference type="PANTHER" id="PTHR33777">
    <property type="entry name" value="UPF0045 PROTEIN ECM15"/>
    <property type="match status" value="1"/>
</dbReference>
<gene>
    <name evidence="3" type="ORF">HL41_03495</name>
</gene>
<dbReference type="STRING" id="289377.HL41_03495"/>
<dbReference type="InterPro" id="IPR029756">
    <property type="entry name" value="MTH1187/YkoF-like"/>
</dbReference>
<dbReference type="GO" id="GO:0005829">
    <property type="term" value="C:cytosol"/>
    <property type="evidence" value="ECO:0007669"/>
    <property type="project" value="TreeGrafter"/>
</dbReference>
<dbReference type="EMBL" id="CP008796">
    <property type="protein sequence ID" value="AIH03916.1"/>
    <property type="molecule type" value="Genomic_DNA"/>
</dbReference>
<dbReference type="NCBIfam" id="TIGR00106">
    <property type="entry name" value="MTH1187 family thiamine-binding protein"/>
    <property type="match status" value="1"/>
</dbReference>
<proteinExistence type="inferred from homology"/>
<dbReference type="KEGG" id="tcm:HL41_03495"/>
<evidence type="ECO:0000313" key="3">
    <source>
        <dbReference type="EMBL" id="AIH03916.1"/>
    </source>
</evidence>
<dbReference type="Gene3D" id="3.30.70.930">
    <property type="match status" value="1"/>
</dbReference>
<dbReference type="AlphaFoldDB" id="A0A075WSS3"/>
<dbReference type="Proteomes" id="UP000028481">
    <property type="component" value="Chromosome"/>
</dbReference>
<accession>A0A075WSS3</accession>
<dbReference type="PANTHER" id="PTHR33777:SF1">
    <property type="entry name" value="UPF0045 PROTEIN ECM15"/>
    <property type="match status" value="1"/>
</dbReference>
<name>A0A075WSS3_9BACT</name>
<organism evidence="3 4">
    <name type="scientific">Thermodesulfobacterium commune DSM 2178</name>
    <dbReference type="NCBI Taxonomy" id="289377"/>
    <lineage>
        <taxon>Bacteria</taxon>
        <taxon>Pseudomonadati</taxon>
        <taxon>Thermodesulfobacteriota</taxon>
        <taxon>Thermodesulfobacteria</taxon>
        <taxon>Thermodesulfobacteriales</taxon>
        <taxon>Thermodesulfobacteriaceae</taxon>
        <taxon>Thermodesulfobacterium</taxon>
    </lineage>
</organism>
<reference evidence="3 4" key="1">
    <citation type="journal article" date="2015" name="Genome Announc.">
        <title>Genome Sequence of a Sulfate-Reducing Thermophilic Bacterium, Thermodesulfobacterium commune DSM 2178T (Phylum Thermodesulfobacteria).</title>
        <authorList>
            <person name="Bhatnagar S."/>
            <person name="Badger J.H."/>
            <person name="Madupu R."/>
            <person name="Khouri H.M."/>
            <person name="O'Connor E.M."/>
            <person name="Robb F.T."/>
            <person name="Ward N.L."/>
            <person name="Eisen J.A."/>
        </authorList>
    </citation>
    <scope>NUCLEOTIDE SEQUENCE [LARGE SCALE GENOMIC DNA]</scope>
    <source>
        <strain evidence="3 4">DSM 2178</strain>
    </source>
</reference>
<dbReference type="eggNOG" id="COG0011">
    <property type="taxonomic scope" value="Bacteria"/>
</dbReference>
<dbReference type="InterPro" id="IPR051614">
    <property type="entry name" value="UPF0045_domain"/>
</dbReference>
<evidence type="ECO:0000256" key="1">
    <source>
        <dbReference type="ARBA" id="ARBA00010272"/>
    </source>
</evidence>
<dbReference type="PaxDb" id="289377-HL41_03495"/>
<dbReference type="Pfam" id="PF01910">
    <property type="entry name" value="Thiamine_BP"/>
    <property type="match status" value="1"/>
</dbReference>